<dbReference type="RefSeq" id="WP_117893382.1">
    <property type="nucleotide sequence ID" value="NZ_CABJCV010000002.1"/>
</dbReference>
<reference evidence="2 3" key="1">
    <citation type="submission" date="2018-08" db="EMBL/GenBank/DDBJ databases">
        <title>A genome reference for cultivated species of the human gut microbiota.</title>
        <authorList>
            <person name="Zou Y."/>
            <person name="Xue W."/>
            <person name="Luo G."/>
        </authorList>
    </citation>
    <scope>NUCLEOTIDE SEQUENCE [LARGE SCALE GENOMIC DNA]</scope>
    <source>
        <strain evidence="2 3">AF24-29</strain>
    </source>
</reference>
<protein>
    <recommendedName>
        <fullName evidence="1">YvlB/LiaX N-terminal domain-containing protein</fullName>
    </recommendedName>
</protein>
<evidence type="ECO:0000313" key="3">
    <source>
        <dbReference type="Proteomes" id="UP000284178"/>
    </source>
</evidence>
<dbReference type="Pfam" id="PF22746">
    <property type="entry name" value="SHOCT-like_DUF2089-C"/>
    <property type="match status" value="1"/>
</dbReference>
<keyword evidence="3" id="KW-1185">Reference proteome</keyword>
<comment type="caution">
    <text evidence="2">The sequence shown here is derived from an EMBL/GenBank/DDBJ whole genome shotgun (WGS) entry which is preliminary data.</text>
</comment>
<evidence type="ECO:0000259" key="1">
    <source>
        <dbReference type="Pfam" id="PF22746"/>
    </source>
</evidence>
<sequence length="136" mass="15104">MNSREKIMEMVKDGTLSVEEGLRLLDAIEESEKRAEKTTKPAESEVRPLIYSAPSHPKMLRIQVESANNDRVRVNVPVSLIRAGLDFTKQMKLSGMDVDLKGVDLDLIMKLVEDGQVGELVDVVSADGDKVRIVVE</sequence>
<feature type="domain" description="YvlB/LiaX N-terminal" evidence="1">
    <location>
        <begin position="4"/>
        <end position="33"/>
    </location>
</feature>
<dbReference type="GeneID" id="83014342"/>
<proteinExistence type="predicted"/>
<organism evidence="2 3">
    <name type="scientific">Holdemania filiformis</name>
    <dbReference type="NCBI Taxonomy" id="61171"/>
    <lineage>
        <taxon>Bacteria</taxon>
        <taxon>Bacillati</taxon>
        <taxon>Bacillota</taxon>
        <taxon>Erysipelotrichia</taxon>
        <taxon>Erysipelotrichales</taxon>
        <taxon>Erysipelotrichaceae</taxon>
        <taxon>Holdemania</taxon>
    </lineage>
</organism>
<evidence type="ECO:0000313" key="2">
    <source>
        <dbReference type="EMBL" id="RGR76303.1"/>
    </source>
</evidence>
<dbReference type="AlphaFoldDB" id="A0A412G5Q2"/>
<gene>
    <name evidence="2" type="ORF">DWY25_02820</name>
</gene>
<dbReference type="EMBL" id="QRUP01000002">
    <property type="protein sequence ID" value="RGR76303.1"/>
    <property type="molecule type" value="Genomic_DNA"/>
</dbReference>
<accession>A0A412G5Q2</accession>
<name>A0A412G5Q2_9FIRM</name>
<dbReference type="Proteomes" id="UP000284178">
    <property type="component" value="Unassembled WGS sequence"/>
</dbReference>
<dbReference type="InterPro" id="IPR053959">
    <property type="entry name" value="YvlB/LiaX_N"/>
</dbReference>